<dbReference type="OrthoDB" id="2530521at2759"/>
<protein>
    <recommendedName>
        <fullName evidence="4">WW domain-containing protein</fullName>
    </recommendedName>
</protein>
<feature type="compositionally biased region" description="Gly residues" evidence="1">
    <location>
        <begin position="168"/>
        <end position="182"/>
    </location>
</feature>
<proteinExistence type="predicted"/>
<feature type="compositionally biased region" description="Polar residues" evidence="1">
    <location>
        <begin position="73"/>
        <end position="90"/>
    </location>
</feature>
<evidence type="ECO:0000313" key="3">
    <source>
        <dbReference type="Proteomes" id="UP000799324"/>
    </source>
</evidence>
<evidence type="ECO:0000256" key="1">
    <source>
        <dbReference type="SAM" id="MobiDB-lite"/>
    </source>
</evidence>
<accession>A0A6A6TLU7</accession>
<name>A0A6A6TLU7_9PLEO</name>
<feature type="compositionally biased region" description="Basic and acidic residues" evidence="1">
    <location>
        <begin position="157"/>
        <end position="167"/>
    </location>
</feature>
<evidence type="ECO:0008006" key="4">
    <source>
        <dbReference type="Google" id="ProtNLM"/>
    </source>
</evidence>
<dbReference type="EMBL" id="MU004301">
    <property type="protein sequence ID" value="KAF2660177.1"/>
    <property type="molecule type" value="Genomic_DNA"/>
</dbReference>
<evidence type="ECO:0000313" key="2">
    <source>
        <dbReference type="EMBL" id="KAF2660177.1"/>
    </source>
</evidence>
<organism evidence="2 3">
    <name type="scientific">Lophiostoma macrostomum CBS 122681</name>
    <dbReference type="NCBI Taxonomy" id="1314788"/>
    <lineage>
        <taxon>Eukaryota</taxon>
        <taxon>Fungi</taxon>
        <taxon>Dikarya</taxon>
        <taxon>Ascomycota</taxon>
        <taxon>Pezizomycotina</taxon>
        <taxon>Dothideomycetes</taxon>
        <taxon>Pleosporomycetidae</taxon>
        <taxon>Pleosporales</taxon>
        <taxon>Lophiostomataceae</taxon>
        <taxon>Lophiostoma</taxon>
    </lineage>
</organism>
<reference evidence="2" key="1">
    <citation type="journal article" date="2020" name="Stud. Mycol.">
        <title>101 Dothideomycetes genomes: a test case for predicting lifestyles and emergence of pathogens.</title>
        <authorList>
            <person name="Haridas S."/>
            <person name="Albert R."/>
            <person name="Binder M."/>
            <person name="Bloem J."/>
            <person name="Labutti K."/>
            <person name="Salamov A."/>
            <person name="Andreopoulos B."/>
            <person name="Baker S."/>
            <person name="Barry K."/>
            <person name="Bills G."/>
            <person name="Bluhm B."/>
            <person name="Cannon C."/>
            <person name="Castanera R."/>
            <person name="Culley D."/>
            <person name="Daum C."/>
            <person name="Ezra D."/>
            <person name="Gonzalez J."/>
            <person name="Henrissat B."/>
            <person name="Kuo A."/>
            <person name="Liang C."/>
            <person name="Lipzen A."/>
            <person name="Lutzoni F."/>
            <person name="Magnuson J."/>
            <person name="Mondo S."/>
            <person name="Nolan M."/>
            <person name="Ohm R."/>
            <person name="Pangilinan J."/>
            <person name="Park H.-J."/>
            <person name="Ramirez L."/>
            <person name="Alfaro M."/>
            <person name="Sun H."/>
            <person name="Tritt A."/>
            <person name="Yoshinaga Y."/>
            <person name="Zwiers L.-H."/>
            <person name="Turgeon B."/>
            <person name="Goodwin S."/>
            <person name="Spatafora J."/>
            <person name="Crous P."/>
            <person name="Grigoriev I."/>
        </authorList>
    </citation>
    <scope>NUCLEOTIDE SEQUENCE</scope>
    <source>
        <strain evidence="2">CBS 122681</strain>
    </source>
</reference>
<feature type="region of interest" description="Disordered" evidence="1">
    <location>
        <begin position="34"/>
        <end position="182"/>
    </location>
</feature>
<sequence>MVSRARGFTTQAMLTTSQEQYSEWFFVNIHTKKSQWDKPTSPAYPAGEAPDAPPPSYAPPADGQRLSSEKSRLGTNNPYAGTGGTSSQNLSEDEKLARQLQEEEEARARGDNRGAADSFYSQGAGGSQAGQYGYGQQGQQGPYASQGQGYGGSSADTQDKGKSKDGGDFGGDGGGDFGGGDF</sequence>
<gene>
    <name evidence="2" type="ORF">K491DRAFT_94122</name>
</gene>
<dbReference type="Proteomes" id="UP000799324">
    <property type="component" value="Unassembled WGS sequence"/>
</dbReference>
<keyword evidence="3" id="KW-1185">Reference proteome</keyword>
<feature type="compositionally biased region" description="Gly residues" evidence="1">
    <location>
        <begin position="123"/>
        <end position="138"/>
    </location>
</feature>
<feature type="compositionally biased region" description="Basic and acidic residues" evidence="1">
    <location>
        <begin position="92"/>
        <end position="114"/>
    </location>
</feature>
<dbReference type="AlphaFoldDB" id="A0A6A6TLU7"/>